<dbReference type="NCBIfam" id="TIGR01245">
    <property type="entry name" value="trpD"/>
    <property type="match status" value="1"/>
</dbReference>
<comment type="pathway">
    <text evidence="1 12">Amino-acid biosynthesis; L-tryptophan biosynthesis; L-tryptophan from chorismate: step 2/5.</text>
</comment>
<feature type="binding site" evidence="12">
    <location>
        <position position="91"/>
    </location>
    <ligand>
        <name>anthranilate</name>
        <dbReference type="ChEBI" id="CHEBI:16567"/>
        <label>1</label>
    </ligand>
</feature>
<gene>
    <name evidence="12" type="primary">trpD</name>
    <name evidence="15" type="ORF">P253_00285</name>
</gene>
<dbReference type="Pfam" id="PF02885">
    <property type="entry name" value="Glycos_trans_3N"/>
    <property type="match status" value="1"/>
</dbReference>
<evidence type="ECO:0000256" key="6">
    <source>
        <dbReference type="ARBA" id="ARBA00022723"/>
    </source>
</evidence>
<comment type="cofactor">
    <cofactor evidence="12">
        <name>Mg(2+)</name>
        <dbReference type="ChEBI" id="CHEBI:18420"/>
    </cofactor>
    <text evidence="12">Binds 2 magnesium ions per monomer.</text>
</comment>
<dbReference type="GO" id="GO:0000287">
    <property type="term" value="F:magnesium ion binding"/>
    <property type="evidence" value="ECO:0007669"/>
    <property type="project" value="UniProtKB-UniRule"/>
</dbReference>
<dbReference type="eggNOG" id="COG0547">
    <property type="taxonomic scope" value="Bacteria"/>
</dbReference>
<dbReference type="InterPro" id="IPR005940">
    <property type="entry name" value="Anthranilate_Pribosyl_Tfrase"/>
</dbReference>
<evidence type="ECO:0000256" key="2">
    <source>
        <dbReference type="ARBA" id="ARBA00011738"/>
    </source>
</evidence>
<accession>V2U5J2</accession>
<keyword evidence="6 12" id="KW-0479">Metal-binding</keyword>
<dbReference type="SUPFAM" id="SSF52418">
    <property type="entry name" value="Nucleoside phosphorylase/phosphoribosyltransferase catalytic domain"/>
    <property type="match status" value="1"/>
</dbReference>
<keyword evidence="4 12" id="KW-0328">Glycosyltransferase</keyword>
<feature type="binding site" evidence="12">
    <location>
        <begin position="94"/>
        <end position="95"/>
    </location>
    <ligand>
        <name>5-phospho-alpha-D-ribose 1-diphosphate</name>
        <dbReference type="ChEBI" id="CHEBI:58017"/>
    </ligand>
</feature>
<evidence type="ECO:0000256" key="12">
    <source>
        <dbReference type="HAMAP-Rule" id="MF_00211"/>
    </source>
</evidence>
<keyword evidence="7 12" id="KW-0822">Tryptophan biosynthesis</keyword>
<evidence type="ECO:0000259" key="14">
    <source>
        <dbReference type="Pfam" id="PF02885"/>
    </source>
</evidence>
<evidence type="ECO:0000256" key="10">
    <source>
        <dbReference type="ARBA" id="ARBA00052328"/>
    </source>
</evidence>
<evidence type="ECO:0000256" key="9">
    <source>
        <dbReference type="ARBA" id="ARBA00023141"/>
    </source>
</evidence>
<evidence type="ECO:0000256" key="4">
    <source>
        <dbReference type="ARBA" id="ARBA00022676"/>
    </source>
</evidence>
<comment type="subunit">
    <text evidence="2 12">Homodimer.</text>
</comment>
<dbReference type="InterPro" id="IPR036320">
    <property type="entry name" value="Glycosyl_Trfase_fam3_N_dom_sf"/>
</dbReference>
<feature type="binding site" evidence="12">
    <location>
        <position position="131"/>
    </location>
    <ligand>
        <name>5-phospho-alpha-D-ribose 1-diphosphate</name>
        <dbReference type="ChEBI" id="CHEBI:58017"/>
    </ligand>
</feature>
<dbReference type="Gene3D" id="1.20.970.10">
    <property type="entry name" value="Transferase, Pyrimidine Nucleoside Phosphorylase, Chain C"/>
    <property type="match status" value="1"/>
</dbReference>
<dbReference type="PATRIC" id="fig|1341679.3.peg.278"/>
<dbReference type="HAMAP" id="MF_00211">
    <property type="entry name" value="TrpD"/>
    <property type="match status" value="1"/>
</dbReference>
<keyword evidence="3 12" id="KW-0028">Amino-acid biosynthesis</keyword>
<evidence type="ECO:0000256" key="11">
    <source>
        <dbReference type="ARBA" id="ARBA00061188"/>
    </source>
</evidence>
<keyword evidence="9 12" id="KW-0057">Aromatic amino acid biosynthesis</keyword>
<comment type="function">
    <text evidence="12">Catalyzes the transfer of the phosphoribosyl group of 5-phosphorylribose-1-pyrophosphate (PRPP) to anthranilate to yield N-(5'-phosphoribosyl)-anthranilate (PRA).</text>
</comment>
<reference evidence="15 16" key="1">
    <citation type="submission" date="2013-10" db="EMBL/GenBank/DDBJ databases">
        <title>The Genome Sequence of Acinetobacter indicus CIP 110367.</title>
        <authorList>
            <consortium name="The Broad Institute Genomics Platform"/>
            <consortium name="The Broad Institute Genome Sequencing Center for Infectious Disease"/>
            <person name="Cerqueira G."/>
            <person name="Feldgarden M."/>
            <person name="Courvalin P."/>
            <person name="Grillot-Courvalin C."/>
            <person name="Clermont D."/>
            <person name="Rocha E."/>
            <person name="Yoon E.-J."/>
            <person name="Nemec A."/>
            <person name="Young S.K."/>
            <person name="Zeng Q."/>
            <person name="Gargeya S."/>
            <person name="Fitzgerald M."/>
            <person name="Abouelleil A."/>
            <person name="Alvarado L."/>
            <person name="Berlin A.M."/>
            <person name="Chapman S.B."/>
            <person name="Gainer-Dewar J."/>
            <person name="Goldberg J."/>
            <person name="Gnerre S."/>
            <person name="Griggs A."/>
            <person name="Gujja S."/>
            <person name="Hansen M."/>
            <person name="Howarth C."/>
            <person name="Imamovic A."/>
            <person name="Ireland A."/>
            <person name="Larimer J."/>
            <person name="McCowan C."/>
            <person name="Murphy C."/>
            <person name="Pearson M."/>
            <person name="Poon T.W."/>
            <person name="Priest M."/>
            <person name="Roberts A."/>
            <person name="Saif S."/>
            <person name="Shea T."/>
            <person name="Sykes S."/>
            <person name="Wortman J."/>
            <person name="Nusbaum C."/>
            <person name="Birren B."/>
        </authorList>
    </citation>
    <scope>NUCLEOTIDE SEQUENCE [LARGE SCALE GENOMIC DNA]</scope>
    <source>
        <strain evidence="15 16">CIP 110367</strain>
    </source>
</reference>
<feature type="binding site" evidence="12">
    <location>
        <position position="103"/>
    </location>
    <ligand>
        <name>Mg(2+)</name>
        <dbReference type="ChEBI" id="CHEBI:18420"/>
        <label>1</label>
    </ligand>
</feature>
<dbReference type="InterPro" id="IPR000312">
    <property type="entry name" value="Glycosyl_Trfase_fam3"/>
</dbReference>
<comment type="similarity">
    <text evidence="11">In the C-terminal section; belongs to the anthranilate phosphoribosyltransferase family.</text>
</comment>
<feature type="binding site" evidence="12">
    <location>
        <begin position="101"/>
        <end position="104"/>
    </location>
    <ligand>
        <name>5-phospho-alpha-D-ribose 1-diphosphate</name>
        <dbReference type="ChEBI" id="CHEBI:58017"/>
    </ligand>
</feature>
<feature type="binding site" evidence="12">
    <location>
        <position position="122"/>
    </location>
    <ligand>
        <name>anthranilate</name>
        <dbReference type="ChEBI" id="CHEBI:16567"/>
        <label>1</label>
    </ligand>
</feature>
<keyword evidence="16" id="KW-1185">Reference proteome</keyword>
<evidence type="ECO:0000256" key="7">
    <source>
        <dbReference type="ARBA" id="ARBA00022822"/>
    </source>
</evidence>
<evidence type="ECO:0000313" key="16">
    <source>
        <dbReference type="Proteomes" id="UP000018415"/>
    </source>
</evidence>
<comment type="catalytic activity">
    <reaction evidence="10 12">
        <text>N-(5-phospho-beta-D-ribosyl)anthranilate + diphosphate = 5-phospho-alpha-D-ribose 1-diphosphate + anthranilate</text>
        <dbReference type="Rhea" id="RHEA:11768"/>
        <dbReference type="ChEBI" id="CHEBI:16567"/>
        <dbReference type="ChEBI" id="CHEBI:18277"/>
        <dbReference type="ChEBI" id="CHEBI:33019"/>
        <dbReference type="ChEBI" id="CHEBI:58017"/>
        <dbReference type="EC" id="2.4.2.18"/>
    </reaction>
</comment>
<dbReference type="FunFam" id="1.20.970.10:FF:000006">
    <property type="entry name" value="Anthranilate phosphoribosyltransferase"/>
    <property type="match status" value="1"/>
</dbReference>
<comment type="caution">
    <text evidence="12">Lacks conserved residue(s) required for the propagation of feature annotation.</text>
</comment>
<feature type="binding site" evidence="12">
    <location>
        <position position="237"/>
    </location>
    <ligand>
        <name>Mg(2+)</name>
        <dbReference type="ChEBI" id="CHEBI:18420"/>
        <label>2</label>
    </ligand>
</feature>
<dbReference type="HOGENOM" id="CLU_034315_2_1_6"/>
<feature type="domain" description="Glycosyl transferase family 3 N-terminal" evidence="14">
    <location>
        <begin position="14"/>
        <end position="75"/>
    </location>
</feature>
<dbReference type="PANTHER" id="PTHR43285:SF2">
    <property type="entry name" value="ANTHRANILATE PHOSPHORIBOSYLTRANSFERASE"/>
    <property type="match status" value="1"/>
</dbReference>
<dbReference type="GO" id="GO:0004048">
    <property type="term" value="F:anthranilate phosphoribosyltransferase activity"/>
    <property type="evidence" value="ECO:0007669"/>
    <property type="project" value="UniProtKB-UniRule"/>
</dbReference>
<evidence type="ECO:0000256" key="1">
    <source>
        <dbReference type="ARBA" id="ARBA00004907"/>
    </source>
</evidence>
<dbReference type="GO" id="GO:0005829">
    <property type="term" value="C:cytosol"/>
    <property type="evidence" value="ECO:0007669"/>
    <property type="project" value="TreeGrafter"/>
</dbReference>
<protein>
    <recommendedName>
        <fullName evidence="12">Anthranilate phosphoribosyltransferase</fullName>
        <ecNumber evidence="12">2.4.2.18</ecNumber>
    </recommendedName>
</protein>
<sequence>MPNLNKVNTMNIQQALNHITKQIHLTQPQMEDVMRAIMSGEATDAQIGALMMGLRLKGESIDEITAAARVMREFAIKIDVSDIPYLVDIVGTGGDGQNLFNVSTASSFVIAAAGATIAKHGNRGVSTKSGSSDLLEQAGINLDLNMQQTERCIRDMGVGFLFAPNHHKAMKYAVGPRKELGIRSIFNLLGPLTNPAGVKRFVIGVFSSELCRPIAEVMNQLGAEHVLVVHSRDGLDEISLASATTVAELKDGEITEWTITPEEVGIESQTLTGLVVENSAESLALIKDALGKNKSERGEKAANMIALNAGAGIYVSGLTKTYQQGVALAHDIIYGGQALEKMGVLAEFTKTLKQYEA</sequence>
<dbReference type="InterPro" id="IPR035902">
    <property type="entry name" value="Nuc_phospho_transferase"/>
</dbReference>
<evidence type="ECO:0000256" key="5">
    <source>
        <dbReference type="ARBA" id="ARBA00022679"/>
    </source>
</evidence>
<dbReference type="Proteomes" id="UP000018415">
    <property type="component" value="Unassembled WGS sequence"/>
</dbReference>
<feature type="binding site" evidence="12">
    <location>
        <position position="237"/>
    </location>
    <ligand>
        <name>Mg(2+)</name>
        <dbReference type="ChEBI" id="CHEBI:18420"/>
        <label>1</label>
    </ligand>
</feature>
<dbReference type="EMBL" id="AYET01000001">
    <property type="protein sequence ID" value="ESK49438.1"/>
    <property type="molecule type" value="Genomic_DNA"/>
</dbReference>
<comment type="caution">
    <text evidence="15">The sequence shown here is derived from an EMBL/GenBank/DDBJ whole genome shotgun (WGS) entry which is preliminary data.</text>
</comment>
<dbReference type="UniPathway" id="UPA00035">
    <property type="reaction ID" value="UER00041"/>
</dbReference>
<dbReference type="InterPro" id="IPR017459">
    <property type="entry name" value="Glycosyl_Trfase_fam3_N_dom"/>
</dbReference>
<organism evidence="15 16">
    <name type="scientific">Acinetobacter indicus CIP 110367</name>
    <dbReference type="NCBI Taxonomy" id="1341679"/>
    <lineage>
        <taxon>Bacteria</taxon>
        <taxon>Pseudomonadati</taxon>
        <taxon>Pseudomonadota</taxon>
        <taxon>Gammaproteobacteria</taxon>
        <taxon>Moraxellales</taxon>
        <taxon>Moraxellaceae</taxon>
        <taxon>Acinetobacter</taxon>
    </lineage>
</organism>
<feature type="binding site" evidence="12">
    <location>
        <position position="177"/>
    </location>
    <ligand>
        <name>anthranilate</name>
        <dbReference type="ChEBI" id="CHEBI:16567"/>
        <label>2</label>
    </ligand>
</feature>
<dbReference type="Pfam" id="PF00591">
    <property type="entry name" value="Glycos_transf_3"/>
    <property type="match status" value="1"/>
</dbReference>
<evidence type="ECO:0000313" key="15">
    <source>
        <dbReference type="EMBL" id="ESK49438.1"/>
    </source>
</evidence>
<proteinExistence type="inferred from homology"/>
<feature type="binding site" evidence="12">
    <location>
        <position position="91"/>
    </location>
    <ligand>
        <name>5-phospho-alpha-D-ribose 1-diphosphate</name>
        <dbReference type="ChEBI" id="CHEBI:58017"/>
    </ligand>
</feature>
<dbReference type="GO" id="GO:0000162">
    <property type="term" value="P:L-tryptophan biosynthetic process"/>
    <property type="evidence" value="ECO:0007669"/>
    <property type="project" value="UniProtKB-UniRule"/>
</dbReference>
<feature type="binding site" evidence="12">
    <location>
        <position position="236"/>
    </location>
    <ligand>
        <name>Mg(2+)</name>
        <dbReference type="ChEBI" id="CHEBI:18420"/>
        <label>2</label>
    </ligand>
</feature>
<evidence type="ECO:0000259" key="13">
    <source>
        <dbReference type="Pfam" id="PF00591"/>
    </source>
</evidence>
<comment type="similarity">
    <text evidence="12">Belongs to the anthranilate phosphoribosyltransferase family.</text>
</comment>
<dbReference type="FunFam" id="3.40.1030.10:FF:000002">
    <property type="entry name" value="Anthranilate phosphoribosyltransferase"/>
    <property type="match status" value="1"/>
</dbReference>
<evidence type="ECO:0000256" key="8">
    <source>
        <dbReference type="ARBA" id="ARBA00022842"/>
    </source>
</evidence>
<name>V2U5J2_9GAMM</name>
<dbReference type="Gene3D" id="3.40.1030.10">
    <property type="entry name" value="Nucleoside phosphorylase/phosphoribosyltransferase catalytic domain"/>
    <property type="match status" value="1"/>
</dbReference>
<dbReference type="SUPFAM" id="SSF47648">
    <property type="entry name" value="Nucleoside phosphorylase/phosphoribosyltransferase N-terminal domain"/>
    <property type="match status" value="1"/>
</dbReference>
<feature type="domain" description="Glycosyl transferase family 3" evidence="13">
    <location>
        <begin position="86"/>
        <end position="339"/>
    </location>
</feature>
<keyword evidence="8 12" id="KW-0460">Magnesium</keyword>
<evidence type="ECO:0000256" key="3">
    <source>
        <dbReference type="ARBA" id="ARBA00022605"/>
    </source>
</evidence>
<dbReference type="AlphaFoldDB" id="V2U5J2"/>
<dbReference type="PANTHER" id="PTHR43285">
    <property type="entry name" value="ANTHRANILATE PHOSPHORIBOSYLTRANSFERASE"/>
    <property type="match status" value="1"/>
</dbReference>
<dbReference type="EC" id="2.4.2.18" evidence="12"/>
<keyword evidence="5 12" id="KW-0808">Transferase</keyword>